<sequence length="93" mass="10427">MLRKYADSIDVSQYSDVKCPACKGKRLLYGDDCIACHGEGYMPAGQADQLDASLYKMVKCPSCKGKSKTKNYECRDCNGEGELLKYYVDKYSL</sequence>
<dbReference type="AlphaFoldDB" id="A0A1H9PF97"/>
<proteinExistence type="predicted"/>
<evidence type="ECO:0000313" key="1">
    <source>
        <dbReference type="EMBL" id="SER46956.1"/>
    </source>
</evidence>
<dbReference type="InterPro" id="IPR036410">
    <property type="entry name" value="HSP_DnaJ_Cys-rich_dom_sf"/>
</dbReference>
<dbReference type="SUPFAM" id="SSF57938">
    <property type="entry name" value="DnaJ/Hsp40 cysteine-rich domain"/>
    <property type="match status" value="1"/>
</dbReference>
<dbReference type="Gene3D" id="6.20.20.10">
    <property type="match status" value="2"/>
</dbReference>
<dbReference type="EMBL" id="FOFJ01000053">
    <property type="protein sequence ID" value="SER46956.1"/>
    <property type="molecule type" value="Genomic_DNA"/>
</dbReference>
<evidence type="ECO:0008006" key="3">
    <source>
        <dbReference type="Google" id="ProtNLM"/>
    </source>
</evidence>
<name>A0A1H9PF97_9GAMM</name>
<evidence type="ECO:0000313" key="2">
    <source>
        <dbReference type="Proteomes" id="UP000199267"/>
    </source>
</evidence>
<gene>
    <name evidence="1" type="ORF">SAMN04244573_03687</name>
</gene>
<protein>
    <recommendedName>
        <fullName evidence="3">DnaJ central domain-containing protein</fullName>
    </recommendedName>
</protein>
<reference evidence="1 2" key="1">
    <citation type="submission" date="2016-10" db="EMBL/GenBank/DDBJ databases">
        <authorList>
            <person name="de Groot N.N."/>
        </authorList>
    </citation>
    <scope>NUCLEOTIDE SEQUENCE [LARGE SCALE GENOMIC DNA]</scope>
    <source>
        <strain evidence="1 2">DSM 378</strain>
    </source>
</reference>
<accession>A0A1H9PF97</accession>
<dbReference type="Proteomes" id="UP000199267">
    <property type="component" value="Unassembled WGS sequence"/>
</dbReference>
<organism evidence="1 2">
    <name type="scientific">Azotobacter beijerinckii</name>
    <dbReference type="NCBI Taxonomy" id="170623"/>
    <lineage>
        <taxon>Bacteria</taxon>
        <taxon>Pseudomonadati</taxon>
        <taxon>Pseudomonadota</taxon>
        <taxon>Gammaproteobacteria</taxon>
        <taxon>Pseudomonadales</taxon>
        <taxon>Pseudomonadaceae</taxon>
        <taxon>Azotobacter</taxon>
    </lineage>
</organism>